<name>A0A7G2IQD3_CITFR</name>
<dbReference type="Proteomes" id="UP000019194">
    <property type="component" value="Unassembled WGS sequence"/>
</dbReference>
<protein>
    <submittedName>
        <fullName evidence="2">Uncharacterized protein</fullName>
    </submittedName>
</protein>
<dbReference type="AlphaFoldDB" id="A0A7G2IQD3"/>
<comment type="caution">
    <text evidence="2">The sequence shown here is derived from an EMBL/GenBank/DDBJ whole genome shotgun (WGS) entry which is preliminary data.</text>
</comment>
<dbReference type="GeneID" id="97398275"/>
<dbReference type="EMBL" id="CBWP010000057">
    <property type="protein sequence ID" value="CDL39317.1"/>
    <property type="molecule type" value="Genomic_DNA"/>
</dbReference>
<evidence type="ECO:0000256" key="1">
    <source>
        <dbReference type="SAM" id="SignalP"/>
    </source>
</evidence>
<evidence type="ECO:0000313" key="3">
    <source>
        <dbReference type="Proteomes" id="UP000019194"/>
    </source>
</evidence>
<organism evidence="2 3">
    <name type="scientific">Citrobacter freundii</name>
    <dbReference type="NCBI Taxonomy" id="546"/>
    <lineage>
        <taxon>Bacteria</taxon>
        <taxon>Pseudomonadati</taxon>
        <taxon>Pseudomonadota</taxon>
        <taxon>Gammaproteobacteria</taxon>
        <taxon>Enterobacterales</taxon>
        <taxon>Enterobacteriaceae</taxon>
        <taxon>Citrobacter</taxon>
        <taxon>Citrobacter freundii complex</taxon>
    </lineage>
</organism>
<sequence length="54" mass="5842">MSVINYAMKFFSSASTATAACPVCGLKSVQPLSKIRLNQTMLCPGCKALFISRR</sequence>
<dbReference type="RefSeq" id="WP_213076230.1">
    <property type="nucleotide sequence ID" value="NZ_CAYANS010000019.1"/>
</dbReference>
<reference evidence="2 3" key="1">
    <citation type="submission" date="2013-10" db="EMBL/GenBank/DDBJ databases">
        <title>Antibiotic resistance diversity of beta-lactamase producers in the General Hospital Vienna.</title>
        <authorList>
            <person name="Barisic I."/>
            <person name="Mitteregger D."/>
            <person name="Hirschl A.M."/>
            <person name="Noehammer C."/>
            <person name="Wiesinger-Mayr H."/>
        </authorList>
    </citation>
    <scope>NUCLEOTIDE SEQUENCE [LARGE SCALE GENOMIC DNA]</scope>
    <source>
        <strain evidence="2 3">ISC11</strain>
    </source>
</reference>
<feature type="chain" id="PRO_5043238394" evidence="1">
    <location>
        <begin position="20"/>
        <end position="54"/>
    </location>
</feature>
<keyword evidence="1" id="KW-0732">Signal</keyword>
<accession>A0A7G2IQD3</accession>
<evidence type="ECO:0000313" key="2">
    <source>
        <dbReference type="EMBL" id="CDL39317.1"/>
    </source>
</evidence>
<dbReference type="NCBIfam" id="NF038384">
    <property type="entry name" value="zinc_YnfU_fam"/>
    <property type="match status" value="1"/>
</dbReference>
<proteinExistence type="predicted"/>
<feature type="signal peptide" evidence="1">
    <location>
        <begin position="1"/>
        <end position="19"/>
    </location>
</feature>
<dbReference type="InterPro" id="IPR057793">
    <property type="entry name" value="YnfU-like"/>
</dbReference>